<dbReference type="Proteomes" id="UP000275267">
    <property type="component" value="Unassembled WGS sequence"/>
</dbReference>
<gene>
    <name evidence="2" type="ORF">C2845_PM02G19630</name>
</gene>
<sequence length="199" mass="21843">MGKKRPPRRFPHGGQTLAAATPSLPRRRRASAGASLREPAQLARMAAARPTRADPVVPFGVARAVERGDHDGAHGATRRAWGSVRIPAAEVAAPHRRHRRQWPRTAAVRAWSSLLRRPASAMRLAAPPLPWVVVEVAPGLLVLEFLEEMLRLGLFLAQPMALAATCVVHRRWGREHQAAEADLPATARLLLWGWGIKVE</sequence>
<name>A0A3L6SEY0_PANMI</name>
<protein>
    <submittedName>
        <fullName evidence="2">Uncharacterized protein</fullName>
    </submittedName>
</protein>
<evidence type="ECO:0000256" key="1">
    <source>
        <dbReference type="SAM" id="MobiDB-lite"/>
    </source>
</evidence>
<keyword evidence="3" id="KW-1185">Reference proteome</keyword>
<dbReference type="EMBL" id="PQIB02000005">
    <property type="protein sequence ID" value="RLN18476.1"/>
    <property type="molecule type" value="Genomic_DNA"/>
</dbReference>
<comment type="caution">
    <text evidence="2">The sequence shown here is derived from an EMBL/GenBank/DDBJ whole genome shotgun (WGS) entry which is preliminary data.</text>
</comment>
<evidence type="ECO:0000313" key="2">
    <source>
        <dbReference type="EMBL" id="RLN18476.1"/>
    </source>
</evidence>
<reference evidence="3" key="1">
    <citation type="journal article" date="2019" name="Nat. Commun.">
        <title>The genome of broomcorn millet.</title>
        <authorList>
            <person name="Zou C."/>
            <person name="Miki D."/>
            <person name="Li D."/>
            <person name="Tang Q."/>
            <person name="Xiao L."/>
            <person name="Rajput S."/>
            <person name="Deng P."/>
            <person name="Jia W."/>
            <person name="Huang R."/>
            <person name="Zhang M."/>
            <person name="Sun Y."/>
            <person name="Hu J."/>
            <person name="Fu X."/>
            <person name="Schnable P.S."/>
            <person name="Li F."/>
            <person name="Zhang H."/>
            <person name="Feng B."/>
            <person name="Zhu X."/>
            <person name="Liu R."/>
            <person name="Schnable J.C."/>
            <person name="Zhu J.-K."/>
            <person name="Zhang H."/>
        </authorList>
    </citation>
    <scope>NUCLEOTIDE SEQUENCE [LARGE SCALE GENOMIC DNA]</scope>
</reference>
<accession>A0A3L6SEY0</accession>
<feature type="compositionally biased region" description="Basic residues" evidence="1">
    <location>
        <begin position="1"/>
        <end position="11"/>
    </location>
</feature>
<dbReference type="AlphaFoldDB" id="A0A3L6SEY0"/>
<proteinExistence type="predicted"/>
<evidence type="ECO:0000313" key="3">
    <source>
        <dbReference type="Proteomes" id="UP000275267"/>
    </source>
</evidence>
<feature type="region of interest" description="Disordered" evidence="1">
    <location>
        <begin position="1"/>
        <end position="41"/>
    </location>
</feature>
<organism evidence="2 3">
    <name type="scientific">Panicum miliaceum</name>
    <name type="common">Proso millet</name>
    <name type="synonym">Broomcorn millet</name>
    <dbReference type="NCBI Taxonomy" id="4540"/>
    <lineage>
        <taxon>Eukaryota</taxon>
        <taxon>Viridiplantae</taxon>
        <taxon>Streptophyta</taxon>
        <taxon>Embryophyta</taxon>
        <taxon>Tracheophyta</taxon>
        <taxon>Spermatophyta</taxon>
        <taxon>Magnoliopsida</taxon>
        <taxon>Liliopsida</taxon>
        <taxon>Poales</taxon>
        <taxon>Poaceae</taxon>
        <taxon>PACMAD clade</taxon>
        <taxon>Panicoideae</taxon>
        <taxon>Panicodae</taxon>
        <taxon>Paniceae</taxon>
        <taxon>Panicinae</taxon>
        <taxon>Panicum</taxon>
        <taxon>Panicum sect. Panicum</taxon>
    </lineage>
</organism>